<reference evidence="1 2" key="2">
    <citation type="submission" date="2023-12" db="EMBL/GenBank/DDBJ databases">
        <title>Description of an unclassified Opitutus bacterium of Verrucomicrobiota.</title>
        <authorList>
            <person name="Zhang D.-F."/>
        </authorList>
    </citation>
    <scope>NUCLEOTIDE SEQUENCE [LARGE SCALE GENOMIC DNA]</scope>
    <source>
        <strain evidence="1 2">WL0086</strain>
    </source>
</reference>
<evidence type="ECO:0000313" key="2">
    <source>
        <dbReference type="Proteomes" id="UP000738431"/>
    </source>
</evidence>
<reference evidence="1 2" key="1">
    <citation type="submission" date="2021-08" db="EMBL/GenBank/DDBJ databases">
        <authorList>
            <person name="Zhang D."/>
            <person name="Zhang A."/>
            <person name="Wang L."/>
        </authorList>
    </citation>
    <scope>NUCLEOTIDE SEQUENCE [LARGE SCALE GENOMIC DNA]</scope>
    <source>
        <strain evidence="1 2">WL0086</strain>
    </source>
</reference>
<dbReference type="Proteomes" id="UP000738431">
    <property type="component" value="Chromosome"/>
</dbReference>
<organism evidence="1 2">
    <name type="scientific">Actomonas aquatica</name>
    <dbReference type="NCBI Taxonomy" id="2866162"/>
    <lineage>
        <taxon>Bacteria</taxon>
        <taxon>Pseudomonadati</taxon>
        <taxon>Verrucomicrobiota</taxon>
        <taxon>Opitutia</taxon>
        <taxon>Opitutales</taxon>
        <taxon>Opitutaceae</taxon>
        <taxon>Actomonas</taxon>
    </lineage>
</organism>
<proteinExistence type="predicted"/>
<sequence length="69" mass="7985">MKTTFDIPEDTFAELMQRTKAQTKREAVLMAIEDYNRRQRLAAAADLAGTFDAFMDQDDLKRVREDRSA</sequence>
<keyword evidence="2" id="KW-1185">Reference proteome</keyword>
<gene>
    <name evidence="1" type="ORF">K1X11_019940</name>
</gene>
<dbReference type="Pfam" id="PF09957">
    <property type="entry name" value="VapB_antitoxin"/>
    <property type="match status" value="1"/>
</dbReference>
<protein>
    <submittedName>
        <fullName evidence="1">Type II toxin-antitoxin system VapB family antitoxin</fullName>
    </submittedName>
</protein>
<dbReference type="InterPro" id="IPR019239">
    <property type="entry name" value="VapB_antitoxin"/>
</dbReference>
<name>A0ABZ1C6R8_9BACT</name>
<accession>A0ABZ1C6R8</accession>
<dbReference type="RefSeq" id="WP_221029493.1">
    <property type="nucleotide sequence ID" value="NZ_CP139781.1"/>
</dbReference>
<dbReference type="EMBL" id="CP139781">
    <property type="protein sequence ID" value="WRQ87093.1"/>
    <property type="molecule type" value="Genomic_DNA"/>
</dbReference>
<evidence type="ECO:0000313" key="1">
    <source>
        <dbReference type="EMBL" id="WRQ87093.1"/>
    </source>
</evidence>